<organism evidence="1">
    <name type="scientific">Anopheles atroparvus</name>
    <name type="common">European mosquito</name>
    <dbReference type="NCBI Taxonomy" id="41427"/>
    <lineage>
        <taxon>Eukaryota</taxon>
        <taxon>Metazoa</taxon>
        <taxon>Ecdysozoa</taxon>
        <taxon>Arthropoda</taxon>
        <taxon>Hexapoda</taxon>
        <taxon>Insecta</taxon>
        <taxon>Pterygota</taxon>
        <taxon>Neoptera</taxon>
        <taxon>Endopterygota</taxon>
        <taxon>Diptera</taxon>
        <taxon>Nematocera</taxon>
        <taxon>Culicoidea</taxon>
        <taxon>Culicidae</taxon>
        <taxon>Anophelinae</taxon>
        <taxon>Anopheles</taxon>
    </lineage>
</organism>
<proteinExistence type="predicted"/>
<sequence length="305" mass="31931">MEDAMRTLAPAKLSSTSTPFAIICRLNRQANDLDVCQKTDGATARLTNSALGTVAQADPALNCRSTGDPNSFASRAGKPVSCIGRKVRLPGAAPIRNAGLISIPCSSLIMNSSSSTLGMLSMLSRLSLLKLSPPPAAIDSRLFLRLTAVEDFAPATVGPLGGLISMIFELVVTGVEGMMSWGRLTGLRMWMSLSLAAGGFFTVAVGATLVDGGVVGRFEGAGFVVVDGTEFQPRVDVFGVPMPWRRLLLLVMLTVMVSVVSISLSGGRAVEVAVELAYVGDEVIKDSTTSRSLCVTMKSRSGRGS</sequence>
<reference evidence="1" key="1">
    <citation type="submission" date="2022-08" db="UniProtKB">
        <authorList>
            <consortium name="EnsemblMetazoa"/>
        </authorList>
    </citation>
    <scope>IDENTIFICATION</scope>
    <source>
        <strain evidence="1">EBRO</strain>
    </source>
</reference>
<accession>A0A182IL50</accession>
<evidence type="ECO:0000313" key="1">
    <source>
        <dbReference type="EnsemblMetazoa" id="AATE001203-PA.1"/>
    </source>
</evidence>
<name>A0A182IL50_ANOAO</name>
<dbReference type="VEuPathDB" id="VectorBase:AATE001203"/>
<protein>
    <submittedName>
        <fullName evidence="1">Uncharacterized protein</fullName>
    </submittedName>
</protein>
<dbReference type="EnsemblMetazoa" id="AATE001203-RA">
    <property type="protein sequence ID" value="AATE001203-PA.1"/>
    <property type="gene ID" value="AATE001203"/>
</dbReference>
<dbReference type="AlphaFoldDB" id="A0A182IL50"/>